<organism evidence="6 7">
    <name type="scientific">Blastococcus tunisiensis</name>
    <dbReference type="NCBI Taxonomy" id="1798228"/>
    <lineage>
        <taxon>Bacteria</taxon>
        <taxon>Bacillati</taxon>
        <taxon>Actinomycetota</taxon>
        <taxon>Actinomycetes</taxon>
        <taxon>Geodermatophilales</taxon>
        <taxon>Geodermatophilaceae</taxon>
        <taxon>Blastococcus</taxon>
    </lineage>
</organism>
<dbReference type="InterPro" id="IPR008972">
    <property type="entry name" value="Cupredoxin"/>
</dbReference>
<proteinExistence type="predicted"/>
<gene>
    <name evidence="6" type="ORF">SAMN05216574_104184</name>
</gene>
<evidence type="ECO:0000313" key="6">
    <source>
        <dbReference type="EMBL" id="SFE56405.1"/>
    </source>
</evidence>
<evidence type="ECO:0000313" key="7">
    <source>
        <dbReference type="Proteomes" id="UP000198589"/>
    </source>
</evidence>
<dbReference type="PROSITE" id="PS00079">
    <property type="entry name" value="MULTICOPPER_OXIDASE1"/>
    <property type="match status" value="1"/>
</dbReference>
<dbReference type="CDD" id="cd00920">
    <property type="entry name" value="Cupredoxin"/>
    <property type="match status" value="1"/>
</dbReference>
<name>A0A1I2BJR7_9ACTN</name>
<dbReference type="RefSeq" id="WP_092196077.1">
    <property type="nucleotide sequence ID" value="NZ_FOND01000004.1"/>
</dbReference>
<evidence type="ECO:0000259" key="5">
    <source>
        <dbReference type="Pfam" id="PF00127"/>
    </source>
</evidence>
<feature type="region of interest" description="Disordered" evidence="3">
    <location>
        <begin position="30"/>
        <end position="71"/>
    </location>
</feature>
<dbReference type="Proteomes" id="UP000198589">
    <property type="component" value="Unassembled WGS sequence"/>
</dbReference>
<dbReference type="EMBL" id="FOND01000004">
    <property type="protein sequence ID" value="SFE56405.1"/>
    <property type="molecule type" value="Genomic_DNA"/>
</dbReference>
<dbReference type="GO" id="GO:0005507">
    <property type="term" value="F:copper ion binding"/>
    <property type="evidence" value="ECO:0007669"/>
    <property type="project" value="InterPro"/>
</dbReference>
<dbReference type="Pfam" id="PF00127">
    <property type="entry name" value="Copper-bind"/>
    <property type="match status" value="1"/>
</dbReference>
<dbReference type="PROSITE" id="PS51257">
    <property type="entry name" value="PROKAR_LIPOPROTEIN"/>
    <property type="match status" value="1"/>
</dbReference>
<feature type="domain" description="Blue (type 1) copper" evidence="5">
    <location>
        <begin position="89"/>
        <end position="159"/>
    </location>
</feature>
<feature type="chain" id="PRO_5038600729" evidence="4">
    <location>
        <begin position="31"/>
        <end position="160"/>
    </location>
</feature>
<dbReference type="SUPFAM" id="SSF49503">
    <property type="entry name" value="Cupredoxins"/>
    <property type="match status" value="1"/>
</dbReference>
<dbReference type="STRING" id="1798228.SAMN05216574_104184"/>
<protein>
    <submittedName>
        <fullName evidence="6">Uncharacterized copper-binding protein, cupredoxin-like subfamily</fullName>
    </submittedName>
</protein>
<evidence type="ECO:0000256" key="2">
    <source>
        <dbReference type="ARBA" id="ARBA00023008"/>
    </source>
</evidence>
<feature type="signal peptide" evidence="4">
    <location>
        <begin position="1"/>
        <end position="30"/>
    </location>
</feature>
<dbReference type="Gene3D" id="2.60.40.420">
    <property type="entry name" value="Cupredoxins - blue copper proteins"/>
    <property type="match status" value="1"/>
</dbReference>
<keyword evidence="7" id="KW-1185">Reference proteome</keyword>
<dbReference type="AlphaFoldDB" id="A0A1I2BJR7"/>
<evidence type="ECO:0000256" key="1">
    <source>
        <dbReference type="ARBA" id="ARBA00022723"/>
    </source>
</evidence>
<keyword evidence="4" id="KW-0732">Signal</keyword>
<keyword evidence="1" id="KW-0479">Metal-binding</keyword>
<accession>A0A1I2BJR7</accession>
<sequence length="160" mass="16244">MTHRTRSSRASRVARIVAAALLAAGLTACGGSDDSAPESGAADTAEAVPDQAGGYGPAPAPGSTAEQEAESVTATLVDFAVELDEDSFSAGTHEFTVVNDGGSTHDLVVERDGETVAAVEAMDPGGSTTLTVALEPGEYVLYCSIANHRAMGMETTIRVT</sequence>
<evidence type="ECO:0000256" key="3">
    <source>
        <dbReference type="SAM" id="MobiDB-lite"/>
    </source>
</evidence>
<dbReference type="InterPro" id="IPR033138">
    <property type="entry name" value="Cu_oxidase_CS"/>
</dbReference>
<reference evidence="7" key="1">
    <citation type="submission" date="2016-10" db="EMBL/GenBank/DDBJ databases">
        <authorList>
            <person name="Varghese N."/>
            <person name="Submissions S."/>
        </authorList>
    </citation>
    <scope>NUCLEOTIDE SEQUENCE [LARGE SCALE GENOMIC DNA]</scope>
    <source>
        <strain evidence="7">DSM 46838</strain>
    </source>
</reference>
<evidence type="ECO:0000256" key="4">
    <source>
        <dbReference type="SAM" id="SignalP"/>
    </source>
</evidence>
<dbReference type="InterPro" id="IPR000923">
    <property type="entry name" value="BlueCu_1"/>
</dbReference>
<keyword evidence="2" id="KW-0186">Copper</keyword>
<dbReference type="GO" id="GO:0009055">
    <property type="term" value="F:electron transfer activity"/>
    <property type="evidence" value="ECO:0007669"/>
    <property type="project" value="InterPro"/>
</dbReference>